<dbReference type="PROSITE" id="PS51192">
    <property type="entry name" value="HELICASE_ATP_BIND_1"/>
    <property type="match status" value="2"/>
</dbReference>
<dbReference type="PANTHER" id="PTHR47961:SF13">
    <property type="entry name" value="ACTIVATING SIGNAL COINTEGRATOR 1 COMPLEX SUBUNIT 3"/>
    <property type="match status" value="1"/>
</dbReference>
<evidence type="ECO:0000313" key="10">
    <source>
        <dbReference type="Proteomes" id="UP000245383"/>
    </source>
</evidence>
<evidence type="ECO:0000256" key="2">
    <source>
        <dbReference type="ARBA" id="ARBA00022741"/>
    </source>
</evidence>
<dbReference type="GO" id="GO:0003676">
    <property type="term" value="F:nucleic acid binding"/>
    <property type="evidence" value="ECO:0007669"/>
    <property type="project" value="InterPro"/>
</dbReference>
<dbReference type="PANTHER" id="PTHR47961">
    <property type="entry name" value="DNA POLYMERASE THETA, PUTATIVE (AFU_ORTHOLOGUE AFUA_1G05260)-RELATED"/>
    <property type="match status" value="1"/>
</dbReference>
<evidence type="ECO:0000256" key="6">
    <source>
        <dbReference type="ARBA" id="ARBA00034541"/>
    </source>
</evidence>
<dbReference type="EMBL" id="MBFR01000155">
    <property type="protein sequence ID" value="PVU92630.1"/>
    <property type="molecule type" value="Genomic_DNA"/>
</dbReference>
<evidence type="ECO:0000256" key="5">
    <source>
        <dbReference type="ARBA" id="ARBA00022840"/>
    </source>
</evidence>
<dbReference type="Proteomes" id="UP000245383">
    <property type="component" value="Unassembled WGS sequence"/>
</dbReference>
<dbReference type="Gene3D" id="3.40.50.300">
    <property type="entry name" value="P-loop containing nucleotide triphosphate hydrolases"/>
    <property type="match status" value="4"/>
</dbReference>
<dbReference type="InterPro" id="IPR014756">
    <property type="entry name" value="Ig_E-set"/>
</dbReference>
<dbReference type="InterPro" id="IPR003593">
    <property type="entry name" value="AAA+_ATPase"/>
</dbReference>
<dbReference type="PROSITE" id="PS51194">
    <property type="entry name" value="HELICASE_CTER"/>
    <property type="match status" value="2"/>
</dbReference>
<proteinExistence type="inferred from homology"/>
<dbReference type="CDD" id="cd18795">
    <property type="entry name" value="SF2_C_Ski2"/>
    <property type="match status" value="2"/>
</dbReference>
<comment type="caution">
    <text evidence="9">The sequence shown here is derived from an EMBL/GenBank/DDBJ whole genome shotgun (WGS) entry which is preliminary data.</text>
</comment>
<dbReference type="SMART" id="SM00487">
    <property type="entry name" value="DEXDc"/>
    <property type="match status" value="2"/>
</dbReference>
<reference evidence="9 10" key="1">
    <citation type="journal article" date="2018" name="MBio">
        <title>Comparative Genomics Reveals the Core Gene Toolbox for the Fungus-Insect Symbiosis.</title>
        <authorList>
            <person name="Wang Y."/>
            <person name="Stata M."/>
            <person name="Wang W."/>
            <person name="Stajich J.E."/>
            <person name="White M.M."/>
            <person name="Moncalvo J.M."/>
        </authorList>
    </citation>
    <scope>NUCLEOTIDE SEQUENCE [LARGE SCALE GENOMIC DNA]</scope>
    <source>
        <strain evidence="9 10">SWE-8-4</strain>
    </source>
</reference>
<dbReference type="FunFam" id="3.40.50.300:FF:000198">
    <property type="entry name" value="Activating signal cointegrator 1 complex subunit"/>
    <property type="match status" value="1"/>
</dbReference>
<dbReference type="InterPro" id="IPR004179">
    <property type="entry name" value="Sec63-dom"/>
</dbReference>
<organism evidence="9 10">
    <name type="scientific">Smittium simulii</name>
    <dbReference type="NCBI Taxonomy" id="133385"/>
    <lineage>
        <taxon>Eukaryota</taxon>
        <taxon>Fungi</taxon>
        <taxon>Fungi incertae sedis</taxon>
        <taxon>Zoopagomycota</taxon>
        <taxon>Kickxellomycotina</taxon>
        <taxon>Harpellomycetes</taxon>
        <taxon>Harpellales</taxon>
        <taxon>Legeriomycetaceae</taxon>
        <taxon>Smittium</taxon>
    </lineage>
</organism>
<dbReference type="InterPro" id="IPR011545">
    <property type="entry name" value="DEAD/DEAH_box_helicase_dom"/>
</dbReference>
<dbReference type="InterPro" id="IPR014001">
    <property type="entry name" value="Helicase_ATP-bd"/>
</dbReference>
<dbReference type="InterPro" id="IPR027417">
    <property type="entry name" value="P-loop_NTPase"/>
</dbReference>
<dbReference type="InterPro" id="IPR035892">
    <property type="entry name" value="C2_domain_sf"/>
</dbReference>
<feature type="domain" description="Helicase C-terminal" evidence="8">
    <location>
        <begin position="611"/>
        <end position="817"/>
    </location>
</feature>
<dbReference type="OrthoDB" id="5575at2759"/>
<dbReference type="FunFam" id="3.40.50.300:FF:000062">
    <property type="entry name" value="U5 small nuclear ribonucleoprotein helicase"/>
    <property type="match status" value="1"/>
</dbReference>
<evidence type="ECO:0000256" key="3">
    <source>
        <dbReference type="ARBA" id="ARBA00022801"/>
    </source>
</evidence>
<dbReference type="InterPro" id="IPR036390">
    <property type="entry name" value="WH_DNA-bd_sf"/>
</dbReference>
<dbReference type="PIRSF" id="PIRSF039073">
    <property type="entry name" value="BRR2"/>
    <property type="match status" value="1"/>
</dbReference>
<dbReference type="Pfam" id="PF00271">
    <property type="entry name" value="Helicase_C"/>
    <property type="match status" value="2"/>
</dbReference>
<keyword evidence="5" id="KW-0067">ATP-binding</keyword>
<dbReference type="SUPFAM" id="SSF46785">
    <property type="entry name" value="Winged helix' DNA-binding domain"/>
    <property type="match status" value="1"/>
</dbReference>
<dbReference type="InterPro" id="IPR036388">
    <property type="entry name" value="WH-like_DNA-bd_sf"/>
</dbReference>
<dbReference type="InterPro" id="IPR057842">
    <property type="entry name" value="WH_MER3"/>
</dbReference>
<feature type="domain" description="Helicase ATP-binding" evidence="7">
    <location>
        <begin position="1259"/>
        <end position="1434"/>
    </location>
</feature>
<evidence type="ECO:0000256" key="4">
    <source>
        <dbReference type="ARBA" id="ARBA00022806"/>
    </source>
</evidence>
<dbReference type="GO" id="GO:0016787">
    <property type="term" value="F:hydrolase activity"/>
    <property type="evidence" value="ECO:0007669"/>
    <property type="project" value="UniProtKB-KW"/>
</dbReference>
<protein>
    <recommendedName>
        <fullName evidence="6">U5 small nuclear ribonucleoprotein 200 kDa helicase</fullName>
    </recommendedName>
</protein>
<accession>A0A2T9YJW1</accession>
<sequence>MTFFSLSDSLRAQDQRRTLSVNSLLADIDSKSSTHQPVNSIENTPKALTPPGNEYYTNEKNLLDFILEKIPTNISSIDSNPKLQDKHVDKPQLNCLKNSINNSSFNYFFEAIPLFLLNPRILEELANENKKSLQLDSVENKPLTFSYISKAVSQYKEIYSNEANSSELFNRIIEILCSNSEDIETELSDLIGFEHMDFLIDLVANRANIKEEYNFNQYSKELQKRVGSYNIPAISGTILSNSDIKNYKQLKAKSNSLKSKEVINENSELAFGAGLKEKRLKELSKNHNYQIAKASESQKTLKNVYTNQTSGRFFDQYGNKLALPSGSVSQNYVFYNEINIPPSKASKKFTVNPIHVNDMDFLCKNTFKGYKTLNPVQSIIYPTVYNTNENVLVCAPTGAGKTEVGMLAILKVISSYSKIDYESDSMEPKIKINKKDFKIVYVAPMKALASEIVRKYSDKLKWLGINVKEFTGDSQLTKREIASANIIVTTPEKWDVVTRKDSTSSDLVGLVRLLIIDEVHLLQDDRGIVLESIVARTFQTVESTQSLIRVIGLSATCPNYIDVAEFLKVNLQIGLFYFGPEYRPVPLDQYFIGIKDGSSFTQNLNQICYEKVLDNISKNENQVMVFVHTRKDTVKSALDLKNKADFNNDIDLFSCKNHPKYLTYYTQLSKKSKNKELLELIEYGFGIHHAGMLASDRRMVETMFSLGLIKVLCCTSTLSWGVNLPANSVIIKGTQIYSLQKGGFSDLSVLDVLQIFGRAGRPQFVNDYGTGIILTSQNKVNDYVQAVSSQSPIESMANKFIIDMLNAEIVLGTTTTLSEAVAWLGYTFLFIRMRKNPLAYGITNNELIADPNLLNYRQNIIKNAARELHKLQMIVFDANSEQLISKELGRIASTYYLSHRTIERFNAVLSGNMSDADLISIICMSNEFDQITLRQSESAELLNLLKNSTCCDIKGIGSNLEIHKIANDTKVNILLQAIISRAAINDFGLISDSIYISTNANRIIRAMFEMAISRNFCSTAINLLILGICVERKMWPFEHPLMQFDFPPHILSKLHLLSDGDVNNSSIIIRLRNLEPSELGQLVHNKSYGNTLYNTLSHFPLINVVSNKVVPITEFILQVELEFAADFEWSNRIHGGADMGSEKFYFFLEEVNTQEILYTDYFYINSKQQLLKFAFTIKMPQMIDPHLILRVLNDRWLGSDSSFSIKIDKLILPSNPGNIQTKLLDLNPLSIDIMQDKRITSMYRPKFSYFNPIQTQIFDTLFHSQENVMIGAPTGSGKTLAAELAMFAAFKKYPKKKVVYIAPLKALVKERVKDWGTRLKKHLGYKLVELSGDVTPDYLAILESDIIVTTPEKWDGISRRWISMDYVKQISLVIIDEIHLLGNDRGPILEVIVSRMNLISKITKIPTRILGLSTAVANATDIANWLDIKPTGLFNFSMSIRLVPLTIYIEKFGNKHYCPRMKSMNKPAFRCIKKMSPNKPVIIFVSSRRQTRITANELISFLGSESNPKMFLNMSNDELEVVLEKVSDANLAFALAFGIGLHHAGLTDSDRTLTEKLFEARKIQILVATSTLAWGVNLPAHLVIVKGTEFFDPKTHTYIDMPMTEVLQMIGRAGRPQFDTSATAVVYVYEPKFYYYKKFLFAKFPVESNLPKVLSDHLNAEINSTGYIDSMFSAMEYLCSTFLINRLKANPNYYGITESTSYGINAYLSKLVLESFAELEKSGCISFIEEKITREDDLNETEFPTLGGMVLEKSKEKRDNKHNIMVYPTLVGKVCSKYYISHLSLRIMNEKVPKVINLSADKMFDEALNLLCSMHEWVEIPVRHGEDDFNKQLNEFAPLKFPVHKTDFLDPKLKTNLLIQYHMSRMDLPCTDFITDSRTILDSSIRVLQALFDYAAIVVCDLNLALVLTKLQQCIKQACWKTDSGLQMFITSGVKMSTSKLLLLNKNQIIEFCGNNGLDSEIIEHGLGKLPILSTKIVKTRNSADYSYIELEVGIKFRDLKNKNLGEAYCPRFGKFQYEGYFVLVSEKKTNKVVKMLRLTNILEPKKKLQIKFVAPKNTELRLDIVSDCYLDIGQTLEFTL</sequence>
<dbReference type="GO" id="GO:0004386">
    <property type="term" value="F:helicase activity"/>
    <property type="evidence" value="ECO:0007669"/>
    <property type="project" value="UniProtKB-KW"/>
</dbReference>
<dbReference type="Pfam" id="PF23445">
    <property type="entry name" value="WHD_SNRNP200"/>
    <property type="match status" value="2"/>
</dbReference>
<evidence type="ECO:0000259" key="8">
    <source>
        <dbReference type="PROSITE" id="PS51194"/>
    </source>
</evidence>
<dbReference type="InterPro" id="IPR001650">
    <property type="entry name" value="Helicase_C-like"/>
</dbReference>
<feature type="domain" description="Helicase C-terminal" evidence="8">
    <location>
        <begin position="1444"/>
        <end position="1662"/>
    </location>
</feature>
<dbReference type="GO" id="GO:0005524">
    <property type="term" value="F:ATP binding"/>
    <property type="evidence" value="ECO:0007669"/>
    <property type="project" value="UniProtKB-KW"/>
</dbReference>
<dbReference type="SMART" id="SM00382">
    <property type="entry name" value="AAA"/>
    <property type="match status" value="2"/>
</dbReference>
<keyword evidence="3" id="KW-0378">Hydrolase</keyword>
<dbReference type="FunFam" id="3.40.50.300:FF:000231">
    <property type="entry name" value="Activating signal cointegrator 1 complex subunit 3"/>
    <property type="match status" value="1"/>
</dbReference>
<dbReference type="SUPFAM" id="SSF158702">
    <property type="entry name" value="Sec63 N-terminal domain-like"/>
    <property type="match status" value="2"/>
</dbReference>
<evidence type="ECO:0000313" key="9">
    <source>
        <dbReference type="EMBL" id="PVU92630.1"/>
    </source>
</evidence>
<keyword evidence="10" id="KW-1185">Reference proteome</keyword>
<dbReference type="STRING" id="133385.A0A2T9YJW1"/>
<dbReference type="Gene3D" id="1.10.10.10">
    <property type="entry name" value="Winged helix-like DNA-binding domain superfamily/Winged helix DNA-binding domain"/>
    <property type="match status" value="2"/>
</dbReference>
<dbReference type="SUPFAM" id="SSF81296">
    <property type="entry name" value="E set domains"/>
    <property type="match status" value="1"/>
</dbReference>
<dbReference type="FunFam" id="1.10.10.10:FF:000012">
    <property type="entry name" value="U5 small nuclear ribonucleoprotein helicase"/>
    <property type="match status" value="1"/>
</dbReference>
<feature type="domain" description="Helicase ATP-binding" evidence="7">
    <location>
        <begin position="382"/>
        <end position="575"/>
    </location>
</feature>
<comment type="similarity">
    <text evidence="1">Belongs to the helicase family. SKI2 subfamily.</text>
</comment>
<dbReference type="Pfam" id="PF02889">
    <property type="entry name" value="Sec63"/>
    <property type="match status" value="2"/>
</dbReference>
<dbReference type="Gene3D" id="1.10.3380.10">
    <property type="entry name" value="Sec63 N-terminal domain-like domain"/>
    <property type="match status" value="2"/>
</dbReference>
<evidence type="ECO:0000259" key="7">
    <source>
        <dbReference type="PROSITE" id="PS51192"/>
    </source>
</evidence>
<dbReference type="FunFam" id="1.10.10.10:FF:000024">
    <property type="entry name" value="U5 small nuclear ribonucleoprotein helicase"/>
    <property type="match status" value="1"/>
</dbReference>
<name>A0A2T9YJW1_9FUNG</name>
<keyword evidence="2" id="KW-0547">Nucleotide-binding</keyword>
<evidence type="ECO:0000256" key="1">
    <source>
        <dbReference type="ARBA" id="ARBA00010140"/>
    </source>
</evidence>
<keyword evidence="4" id="KW-0347">Helicase</keyword>
<dbReference type="SMART" id="SM00973">
    <property type="entry name" value="Sec63"/>
    <property type="match status" value="2"/>
</dbReference>
<dbReference type="SUPFAM" id="SSF52540">
    <property type="entry name" value="P-loop containing nucleoside triphosphate hydrolases"/>
    <property type="match status" value="4"/>
</dbReference>
<dbReference type="FunFam" id="3.40.50.300:FF:003287">
    <property type="entry name" value="U5 small nuclear ribonucleoprotein 200 kDa helicase"/>
    <property type="match status" value="1"/>
</dbReference>
<dbReference type="Gene3D" id="2.60.40.150">
    <property type="entry name" value="C2 domain"/>
    <property type="match status" value="2"/>
</dbReference>
<dbReference type="InterPro" id="IPR050474">
    <property type="entry name" value="Hel308_SKI2-like"/>
</dbReference>
<dbReference type="Pfam" id="PF00270">
    <property type="entry name" value="DEAD"/>
    <property type="match status" value="2"/>
</dbReference>
<gene>
    <name evidence="9" type="ORF">BB561_003719</name>
</gene>
<dbReference type="SMART" id="SM00490">
    <property type="entry name" value="HELICc"/>
    <property type="match status" value="2"/>
</dbReference>